<gene>
    <name evidence="3" type="ORF">SAMN05443638_11366</name>
</gene>
<organism evidence="3 4">
    <name type="scientific">Clostridium fallax</name>
    <dbReference type="NCBI Taxonomy" id="1533"/>
    <lineage>
        <taxon>Bacteria</taxon>
        <taxon>Bacillati</taxon>
        <taxon>Bacillota</taxon>
        <taxon>Clostridia</taxon>
        <taxon>Eubacteriales</taxon>
        <taxon>Clostridiaceae</taxon>
        <taxon>Clostridium</taxon>
    </lineage>
</organism>
<dbReference type="EMBL" id="FQVM01000013">
    <property type="protein sequence ID" value="SHE83660.1"/>
    <property type="molecule type" value="Genomic_DNA"/>
</dbReference>
<sequence length="384" mass="44381">MNKIKVLHVTQASVGGTLEYIKNFIIYSNKDKFENIVICPSYGPISDDIKSIGCKVINVEMFREINLVKDIKSCIDLNRKIKEIKPDIIHFHSTKAGAIGRIIARKNNIPCIYNAHGWAFSMKTSTLKKKLYIYIEKFLSRFTDYIINISKSEKDLAEKYNIASKEKMKLIFNGIDIKKFKDKDTKYKNRETLEIPREAFVIGMVGRLTKQKSPETFVEISKEIIKDIKNSYFILVGDGELKEEVEKLIKEAGIEDKFMITGWVNNSEDYIVTFDIGLLTSSWEGFGLVIAEYMASKVPVIVSAVGGINDIIVHGENGFKVQNNNVYDYLKYINLLKDNEKLRKYIIDNAYKEVNEKYDMDRVVKEHEEIYSILLKKYNCKFNK</sequence>
<name>A0A1M4WR45_9CLOT</name>
<evidence type="ECO:0000259" key="2">
    <source>
        <dbReference type="Pfam" id="PF13439"/>
    </source>
</evidence>
<reference evidence="3 4" key="1">
    <citation type="submission" date="2016-11" db="EMBL/GenBank/DDBJ databases">
        <authorList>
            <person name="Jaros S."/>
            <person name="Januszkiewicz K."/>
            <person name="Wedrychowicz H."/>
        </authorList>
    </citation>
    <scope>NUCLEOTIDE SEQUENCE [LARGE SCALE GENOMIC DNA]</scope>
    <source>
        <strain evidence="3 4">DSM 2631</strain>
    </source>
</reference>
<dbReference type="STRING" id="1533.SAMN05443638_11366"/>
<feature type="domain" description="Glycosyltransferase subfamily 4-like N-terminal" evidence="2">
    <location>
        <begin position="14"/>
        <end position="178"/>
    </location>
</feature>
<dbReference type="InterPro" id="IPR001296">
    <property type="entry name" value="Glyco_trans_1"/>
</dbReference>
<protein>
    <submittedName>
        <fullName evidence="3">Glycosyltransferase involved in cell wall bisynthesis</fullName>
    </submittedName>
</protein>
<dbReference type="RefSeq" id="WP_072896024.1">
    <property type="nucleotide sequence ID" value="NZ_FQVM01000013.1"/>
</dbReference>
<dbReference type="InterPro" id="IPR028098">
    <property type="entry name" value="Glyco_trans_4-like_N"/>
</dbReference>
<dbReference type="OrthoDB" id="9806653at2"/>
<feature type="domain" description="Glycosyl transferase family 1" evidence="1">
    <location>
        <begin position="188"/>
        <end position="352"/>
    </location>
</feature>
<proteinExistence type="predicted"/>
<dbReference type="CDD" id="cd03808">
    <property type="entry name" value="GT4_CapM-like"/>
    <property type="match status" value="1"/>
</dbReference>
<dbReference type="PANTHER" id="PTHR45947">
    <property type="entry name" value="SULFOQUINOVOSYL TRANSFERASE SQD2"/>
    <property type="match status" value="1"/>
</dbReference>
<dbReference type="GO" id="GO:0016757">
    <property type="term" value="F:glycosyltransferase activity"/>
    <property type="evidence" value="ECO:0007669"/>
    <property type="project" value="InterPro"/>
</dbReference>
<accession>A0A1M4WR45</accession>
<dbReference type="Pfam" id="PF00534">
    <property type="entry name" value="Glycos_transf_1"/>
    <property type="match status" value="1"/>
</dbReference>
<dbReference type="Pfam" id="PF13439">
    <property type="entry name" value="Glyco_transf_4"/>
    <property type="match status" value="1"/>
</dbReference>
<evidence type="ECO:0000313" key="4">
    <source>
        <dbReference type="Proteomes" id="UP000184035"/>
    </source>
</evidence>
<evidence type="ECO:0000313" key="3">
    <source>
        <dbReference type="EMBL" id="SHE83660.1"/>
    </source>
</evidence>
<dbReference type="PANTHER" id="PTHR45947:SF3">
    <property type="entry name" value="SULFOQUINOVOSYL TRANSFERASE SQD2"/>
    <property type="match status" value="1"/>
</dbReference>
<dbReference type="SUPFAM" id="SSF53756">
    <property type="entry name" value="UDP-Glycosyltransferase/glycogen phosphorylase"/>
    <property type="match status" value="1"/>
</dbReference>
<keyword evidence="3" id="KW-0808">Transferase</keyword>
<dbReference type="AlphaFoldDB" id="A0A1M4WR45"/>
<dbReference type="InterPro" id="IPR050194">
    <property type="entry name" value="Glycosyltransferase_grp1"/>
</dbReference>
<dbReference type="Proteomes" id="UP000184035">
    <property type="component" value="Unassembled WGS sequence"/>
</dbReference>
<dbReference type="Gene3D" id="3.40.50.2000">
    <property type="entry name" value="Glycogen Phosphorylase B"/>
    <property type="match status" value="2"/>
</dbReference>
<keyword evidence="4" id="KW-1185">Reference proteome</keyword>
<evidence type="ECO:0000259" key="1">
    <source>
        <dbReference type="Pfam" id="PF00534"/>
    </source>
</evidence>